<dbReference type="GO" id="GO:0006048">
    <property type="term" value="P:UDP-N-acetylglucosamine biosynthetic process"/>
    <property type="evidence" value="ECO:0007669"/>
    <property type="project" value="TreeGrafter"/>
</dbReference>
<organism evidence="7">
    <name type="scientific">Schistocephalus solidus</name>
    <name type="common">Tapeworm</name>
    <dbReference type="NCBI Taxonomy" id="70667"/>
    <lineage>
        <taxon>Eukaryota</taxon>
        <taxon>Metazoa</taxon>
        <taxon>Spiralia</taxon>
        <taxon>Lophotrochozoa</taxon>
        <taxon>Platyhelminthes</taxon>
        <taxon>Cestoda</taxon>
        <taxon>Eucestoda</taxon>
        <taxon>Diphyllobothriidea</taxon>
        <taxon>Diphyllobothriidae</taxon>
        <taxon>Schistocephalus</taxon>
    </lineage>
</organism>
<dbReference type="EMBL" id="GEEE01011532">
    <property type="protein sequence ID" value="JAP51693.1"/>
    <property type="molecule type" value="Transcribed_RNA"/>
</dbReference>
<dbReference type="GO" id="GO:0003977">
    <property type="term" value="F:UDP-N-acetylglucosamine diphosphorylase activity"/>
    <property type="evidence" value="ECO:0007669"/>
    <property type="project" value="UniProtKB-EC"/>
</dbReference>
<dbReference type="SUPFAM" id="SSF53448">
    <property type="entry name" value="Nucleotide-diphospho-sugar transferases"/>
    <property type="match status" value="1"/>
</dbReference>
<reference evidence="7" key="1">
    <citation type="submission" date="2016-01" db="EMBL/GenBank/DDBJ databases">
        <title>Reference transcriptome for the parasite Schistocephalus solidus: insights into the molecular evolution of parasitism.</title>
        <authorList>
            <person name="Hebert F.O."/>
            <person name="Grambauer S."/>
            <person name="Barber I."/>
            <person name="Landry C.R."/>
            <person name="Aubin-Horth N."/>
        </authorList>
    </citation>
    <scope>NUCLEOTIDE SEQUENCE</scope>
</reference>
<protein>
    <recommendedName>
        <fullName evidence="3">UDP-N-acetylglucosamine diphosphorylase</fullName>
        <ecNumber evidence="3">2.7.7.23</ecNumber>
    </recommendedName>
</protein>
<dbReference type="AlphaFoldDB" id="A0A0X3PEP8"/>
<evidence type="ECO:0000256" key="5">
    <source>
        <dbReference type="ARBA" id="ARBA00022695"/>
    </source>
</evidence>
<evidence type="ECO:0000256" key="2">
    <source>
        <dbReference type="ARBA" id="ARBA00010401"/>
    </source>
</evidence>
<comment type="catalytic activity">
    <reaction evidence="6">
        <text>N-acetyl-alpha-D-glucosamine 1-phosphate + UTP + H(+) = UDP-N-acetyl-alpha-D-glucosamine + diphosphate</text>
        <dbReference type="Rhea" id="RHEA:13509"/>
        <dbReference type="ChEBI" id="CHEBI:15378"/>
        <dbReference type="ChEBI" id="CHEBI:33019"/>
        <dbReference type="ChEBI" id="CHEBI:46398"/>
        <dbReference type="ChEBI" id="CHEBI:57705"/>
        <dbReference type="ChEBI" id="CHEBI:57776"/>
        <dbReference type="EC" id="2.7.7.23"/>
    </reaction>
</comment>
<evidence type="ECO:0000256" key="1">
    <source>
        <dbReference type="ARBA" id="ARBA00005208"/>
    </source>
</evidence>
<accession>A0A0X3PEP8</accession>
<dbReference type="InterPro" id="IPR039741">
    <property type="entry name" value="UDP-sugar_pyrophosphorylase"/>
</dbReference>
<dbReference type="CDD" id="cd04193">
    <property type="entry name" value="UDPGlcNAc_PPase"/>
    <property type="match status" value="1"/>
</dbReference>
<keyword evidence="4" id="KW-0808">Transferase</keyword>
<dbReference type="EMBL" id="GEEE01016613">
    <property type="protein sequence ID" value="JAP46612.1"/>
    <property type="molecule type" value="Transcribed_RNA"/>
</dbReference>
<dbReference type="InterPro" id="IPR002618">
    <property type="entry name" value="UDPGP_fam"/>
</dbReference>
<sequence length="448" mass="49787">MMAKNERNFLALDECGQSQLYAFWKDLNDEEKANLSAELDLVSFTTLSKSLSSALEASQHAQLVDDRLMCPSPSVIGHALPLRETNSPLYLQYLKTGLSAINSGKAAVLLLAGGQGTRLGCSYPKGMYDIGLPSKRSLFQLQAERLLAVCRRASGNFDKPAFIPWYIMTSDQTQQMTQAYFEEHNFFGYNREHIIFFEQFSIPVLDFNGKVLMHSRDSLCWSPEGNGGLYRALRERGILADMASRGVEYVHIYGVDNVLTKMADPHFLGFCISKEAECGAKVVEKTMPEESIGVVGVVDGKFRVIEYSEISPSTAAQLLPIPSGRISWNGFPEGISDLGNAPKLVSPTSPTPRLLYSLGNICNHFMTRAFLERVCSADADAQLVYHIARKKVPHLDFATGEMVQPTEPNAYKLEKFIFDVFPLAEYANIIYFASHNLSLSLCPLSSDR</sequence>
<dbReference type="PANTHER" id="PTHR11952">
    <property type="entry name" value="UDP- GLUCOSE PYROPHOSPHORYLASE"/>
    <property type="match status" value="1"/>
</dbReference>
<evidence type="ECO:0000256" key="3">
    <source>
        <dbReference type="ARBA" id="ARBA00012457"/>
    </source>
</evidence>
<proteinExistence type="inferred from homology"/>
<comment type="pathway">
    <text evidence="1">Nucleotide-sugar biosynthesis; UDP-N-acetyl-alpha-D-glucosamine biosynthesis; UDP-N-acetyl-alpha-D-glucosamine from N-acetyl-alpha-D-glucosamine 1-phosphate: step 1/1.</text>
</comment>
<evidence type="ECO:0000313" key="7">
    <source>
        <dbReference type="EMBL" id="JAP46612.1"/>
    </source>
</evidence>
<name>A0A0X3PEP8_SCHSO</name>
<dbReference type="PANTHER" id="PTHR11952:SF2">
    <property type="entry name" value="LD24639P"/>
    <property type="match status" value="1"/>
</dbReference>
<gene>
    <name evidence="7" type="ORF">TR117321</name>
</gene>
<keyword evidence="5" id="KW-0548">Nucleotidyltransferase</keyword>
<comment type="similarity">
    <text evidence="2">Belongs to the UDPGP type 1 family.</text>
</comment>
<dbReference type="Gene3D" id="3.90.550.10">
    <property type="entry name" value="Spore Coat Polysaccharide Biosynthesis Protein SpsA, Chain A"/>
    <property type="match status" value="1"/>
</dbReference>
<evidence type="ECO:0000256" key="4">
    <source>
        <dbReference type="ARBA" id="ARBA00022679"/>
    </source>
</evidence>
<evidence type="ECO:0000256" key="6">
    <source>
        <dbReference type="ARBA" id="ARBA00048493"/>
    </source>
</evidence>
<dbReference type="InterPro" id="IPR029044">
    <property type="entry name" value="Nucleotide-diphossugar_trans"/>
</dbReference>
<dbReference type="EC" id="2.7.7.23" evidence="3"/>
<dbReference type="Pfam" id="PF01704">
    <property type="entry name" value="UDPGP"/>
    <property type="match status" value="1"/>
</dbReference>